<evidence type="ECO:0000313" key="5">
    <source>
        <dbReference type="EMBL" id="KKI51776.1"/>
    </source>
</evidence>
<dbReference type="RefSeq" id="WP_052740325.1">
    <property type="nucleotide sequence ID" value="NZ_LAYJ01000068.1"/>
</dbReference>
<dbReference type="EMBL" id="LAYJ01000068">
    <property type="protein sequence ID" value="KKI51776.1"/>
    <property type="molecule type" value="Genomic_DNA"/>
</dbReference>
<dbReference type="STRING" id="270498.CHK_0943"/>
<proteinExistence type="predicted"/>
<feature type="region of interest" description="Disordered" evidence="3">
    <location>
        <begin position="67"/>
        <end position="91"/>
    </location>
</feature>
<sequence>MNELKDDNAQKGKGRKSGEPEERGHLTPVKKKRWLAVLLVATAAVCVTIGLIVWNVQAAAPAPQPVREADAVPTPSESSAASASATPTEPQMLPSMKKLYDQNSDIAGWIKIEGTKVDYPVMYTPQDGEYYLYRNFEKEEDPTKEGCIFIDKNCTVEPRSTNLLIHGHNMKNGTMFHTLLDYREEEFYQEHKRIRFDTLYSEDEYEIAAVFLTKIYNKDETDVFKFYQFYDAKNEEEFDGFISNCKEKELYETGVTPEYGDELITLSTCEYSTDNGRIVVVARKVTDADELVFSGDAASSPADAVIGSGEVEV</sequence>
<keyword evidence="1" id="KW-0378">Hydrolase</keyword>
<accession>A0A0M2NLD1</accession>
<feature type="active site" description="Proton donor/acceptor" evidence="2">
    <location>
        <position position="168"/>
    </location>
</feature>
<dbReference type="GO" id="GO:0016787">
    <property type="term" value="F:hydrolase activity"/>
    <property type="evidence" value="ECO:0007669"/>
    <property type="project" value="UniProtKB-KW"/>
</dbReference>
<evidence type="ECO:0000256" key="1">
    <source>
        <dbReference type="ARBA" id="ARBA00022801"/>
    </source>
</evidence>
<feature type="active site" description="Acyl-thioester intermediate" evidence="2">
    <location>
        <position position="269"/>
    </location>
</feature>
<keyword evidence="4" id="KW-1133">Transmembrane helix</keyword>
<reference evidence="5 6" key="1">
    <citation type="submission" date="2015-04" db="EMBL/GenBank/DDBJ databases">
        <title>Draft genome sequence of bacteremic isolate Catabacter hongkongensis type strain HKU16T.</title>
        <authorList>
            <person name="Lau S.K."/>
            <person name="Teng J.L."/>
            <person name="Huang Y."/>
            <person name="Curreem S.O."/>
            <person name="Tsui S.K."/>
            <person name="Woo P.C."/>
        </authorList>
    </citation>
    <scope>NUCLEOTIDE SEQUENCE [LARGE SCALE GENOMIC DNA]</scope>
    <source>
        <strain evidence="5 6">HKU16</strain>
    </source>
</reference>
<dbReference type="InterPro" id="IPR005754">
    <property type="entry name" value="Sortase"/>
</dbReference>
<keyword evidence="4" id="KW-0472">Membrane</keyword>
<evidence type="ECO:0000256" key="2">
    <source>
        <dbReference type="PIRSR" id="PIRSR605754-1"/>
    </source>
</evidence>
<comment type="caution">
    <text evidence="5">The sequence shown here is derived from an EMBL/GenBank/DDBJ whole genome shotgun (WGS) entry which is preliminary data.</text>
</comment>
<dbReference type="CDD" id="cd05826">
    <property type="entry name" value="Sortase_B"/>
    <property type="match status" value="1"/>
</dbReference>
<dbReference type="Proteomes" id="UP000034076">
    <property type="component" value="Unassembled WGS sequence"/>
</dbReference>
<dbReference type="InterPro" id="IPR023365">
    <property type="entry name" value="Sortase_dom-sf"/>
</dbReference>
<dbReference type="InterPro" id="IPR009835">
    <property type="entry name" value="SrtB"/>
</dbReference>
<evidence type="ECO:0000256" key="3">
    <source>
        <dbReference type="SAM" id="MobiDB-lite"/>
    </source>
</evidence>
<dbReference type="SUPFAM" id="SSF63817">
    <property type="entry name" value="Sortase"/>
    <property type="match status" value="1"/>
</dbReference>
<keyword evidence="4" id="KW-0812">Transmembrane</keyword>
<dbReference type="Gene3D" id="2.40.260.10">
    <property type="entry name" value="Sortase"/>
    <property type="match status" value="1"/>
</dbReference>
<feature type="compositionally biased region" description="Low complexity" evidence="3">
    <location>
        <begin position="73"/>
        <end position="90"/>
    </location>
</feature>
<evidence type="ECO:0000256" key="4">
    <source>
        <dbReference type="SAM" id="Phobius"/>
    </source>
</evidence>
<evidence type="ECO:0000313" key="6">
    <source>
        <dbReference type="Proteomes" id="UP000034076"/>
    </source>
</evidence>
<gene>
    <name evidence="5" type="ORF">CHK_0943</name>
</gene>
<dbReference type="AlphaFoldDB" id="A0A0M2NLD1"/>
<dbReference type="OrthoDB" id="9806013at2"/>
<organism evidence="5 6">
    <name type="scientific">Christensenella hongkongensis</name>
    <dbReference type="NCBI Taxonomy" id="270498"/>
    <lineage>
        <taxon>Bacteria</taxon>
        <taxon>Bacillati</taxon>
        <taxon>Bacillota</taxon>
        <taxon>Clostridia</taxon>
        <taxon>Christensenellales</taxon>
        <taxon>Christensenellaceae</taxon>
        <taxon>Christensenella</taxon>
    </lineage>
</organism>
<protein>
    <submittedName>
        <fullName evidence="5">NPQTN specific sortase B</fullName>
    </submittedName>
</protein>
<name>A0A0M2NLD1_9FIRM</name>
<feature type="region of interest" description="Disordered" evidence="3">
    <location>
        <begin position="1"/>
        <end position="26"/>
    </location>
</feature>
<feature type="compositionally biased region" description="Basic and acidic residues" evidence="3">
    <location>
        <begin position="1"/>
        <end position="25"/>
    </location>
</feature>
<keyword evidence="6" id="KW-1185">Reference proteome</keyword>
<dbReference type="Pfam" id="PF04203">
    <property type="entry name" value="Sortase"/>
    <property type="match status" value="1"/>
</dbReference>
<feature type="transmembrane region" description="Helical" evidence="4">
    <location>
        <begin position="34"/>
        <end position="54"/>
    </location>
</feature>